<evidence type="ECO:0000313" key="8">
    <source>
        <dbReference type="EMBL" id="GBF82520.1"/>
    </source>
</evidence>
<organism evidence="8 9">
    <name type="scientific">Aphanothece sacrum FPU1</name>
    <dbReference type="NCBI Taxonomy" id="1920663"/>
    <lineage>
        <taxon>Bacteria</taxon>
        <taxon>Bacillati</taxon>
        <taxon>Cyanobacteriota</taxon>
        <taxon>Cyanophyceae</taxon>
        <taxon>Oscillatoriophycideae</taxon>
        <taxon>Chroococcales</taxon>
        <taxon>Aphanothecaceae</taxon>
        <taxon>Aphanothece</taxon>
    </lineage>
</organism>
<dbReference type="PANTHER" id="PTHR14939">
    <property type="entry name" value="F-BOX ONLY PROTEIN 22"/>
    <property type="match status" value="1"/>
</dbReference>
<dbReference type="SMART" id="SM01204">
    <property type="entry name" value="FIST_C"/>
    <property type="match status" value="1"/>
</dbReference>
<accession>A0A401IMM3</accession>
<evidence type="ECO:0000259" key="7">
    <source>
        <dbReference type="SMART" id="SM01204"/>
    </source>
</evidence>
<keyword evidence="2" id="KW-1003">Cell membrane</keyword>
<name>A0A401IMM3_APHSA</name>
<proteinExistence type="predicted"/>
<dbReference type="InterPro" id="IPR013702">
    <property type="entry name" value="FIST_domain_N"/>
</dbReference>
<dbReference type="Proteomes" id="UP000287247">
    <property type="component" value="Unassembled WGS sequence"/>
</dbReference>
<dbReference type="Pfam" id="PF08495">
    <property type="entry name" value="FIST"/>
    <property type="match status" value="1"/>
</dbReference>
<reference evidence="9" key="1">
    <citation type="submission" date="2017-05" db="EMBL/GenBank/DDBJ databases">
        <title>Physiological properties and genetic analysis related to exopolysaccharide production of fresh-water unicellular cyanobacterium Aphanothece sacrum, Suizenji Nori, that has been cultured as a food source in Japan.</title>
        <authorList>
            <person name="Kanesaki Y."/>
            <person name="Yoshikawa S."/>
            <person name="Ohki K."/>
        </authorList>
    </citation>
    <scope>NUCLEOTIDE SEQUENCE [LARGE SCALE GENOMIC DNA]</scope>
    <source>
        <strain evidence="9">FPU1</strain>
    </source>
</reference>
<evidence type="ECO:0000256" key="1">
    <source>
        <dbReference type="ARBA" id="ARBA00004651"/>
    </source>
</evidence>
<feature type="domain" description="FIST C-domain" evidence="7">
    <location>
        <begin position="282"/>
        <end position="428"/>
    </location>
</feature>
<comment type="subcellular location">
    <subcellularLocation>
        <location evidence="1">Cell membrane</location>
        <topology evidence="1">Multi-pass membrane protein</topology>
    </subcellularLocation>
</comment>
<keyword evidence="4" id="KW-1133">Transmembrane helix</keyword>
<protein>
    <recommendedName>
        <fullName evidence="10">FIST C-domain domain-containing protein</fullName>
    </recommendedName>
</protein>
<feature type="domain" description="FIST" evidence="6">
    <location>
        <begin position="70"/>
        <end position="279"/>
    </location>
</feature>
<dbReference type="InterPro" id="IPR019494">
    <property type="entry name" value="FIST_C"/>
</dbReference>
<dbReference type="SMART" id="SM00897">
    <property type="entry name" value="FIST"/>
    <property type="match status" value="1"/>
</dbReference>
<evidence type="ECO:0000313" key="9">
    <source>
        <dbReference type="Proteomes" id="UP000287247"/>
    </source>
</evidence>
<dbReference type="Pfam" id="PF10442">
    <property type="entry name" value="FIST_C"/>
    <property type="match status" value="1"/>
</dbReference>
<sequence>MLPFLSSSHFIDRQSAQVRGDVLVFDYIALYYQSLMTNQMQWINALSTRPSLEGAVTEVVEKIQKSLSVLPDLGILFISSTYASDYSRLIPLILEKLPLPLLIGCSGGGIVGINGSSDILEVEGKSALSLTVAVLPGVKLKGFHLMPENLPDLDASPQTWSQLVGVSPQENPHFILLSEPLAPKMTDLVEGLDFAYPQAVKVGGLASTSMINLPSALFYYQLGKSDPDLYHQGTVGVALSGNIVVESIVAQGCRPIGQPYQVSQGDRNIILKLEQFGENGPPLHFLRDLMSNLSEHDRQLAQHSLFIGVVRDEFTQELQPGDFLIRNFLGVDPRLGAIAIGDRVRPGQRIQFHLRDAQTSAEDLELLLQAYSSGNNSTNSIKGALMFSCLGRGEMLYGVPNFDSQLFRHYFPQIPLGGFFCHGEIGPVGKQTFLHGYTSALAIFRQPN</sequence>
<evidence type="ECO:0000259" key="6">
    <source>
        <dbReference type="SMART" id="SM00897"/>
    </source>
</evidence>
<evidence type="ECO:0000256" key="4">
    <source>
        <dbReference type="ARBA" id="ARBA00022989"/>
    </source>
</evidence>
<dbReference type="PANTHER" id="PTHR14939:SF5">
    <property type="entry name" value="F-BOX ONLY PROTEIN 22"/>
    <property type="match status" value="1"/>
</dbReference>
<dbReference type="EMBL" id="BDQK01000017">
    <property type="protein sequence ID" value="GBF82520.1"/>
    <property type="molecule type" value="Genomic_DNA"/>
</dbReference>
<dbReference type="GO" id="GO:0005886">
    <property type="term" value="C:plasma membrane"/>
    <property type="evidence" value="ECO:0007669"/>
    <property type="project" value="UniProtKB-SubCell"/>
</dbReference>
<dbReference type="AlphaFoldDB" id="A0A401IMM3"/>
<evidence type="ECO:0000256" key="2">
    <source>
        <dbReference type="ARBA" id="ARBA00022475"/>
    </source>
</evidence>
<dbReference type="InterPro" id="IPR016741">
    <property type="entry name" value="UCP018953"/>
</dbReference>
<gene>
    <name evidence="8" type="ORF">AsFPU1_3950</name>
</gene>
<evidence type="ECO:0000256" key="5">
    <source>
        <dbReference type="ARBA" id="ARBA00023136"/>
    </source>
</evidence>
<keyword evidence="5" id="KW-0472">Membrane</keyword>
<comment type="caution">
    <text evidence="8">The sequence shown here is derived from an EMBL/GenBank/DDBJ whole genome shotgun (WGS) entry which is preliminary data.</text>
</comment>
<keyword evidence="9" id="KW-1185">Reference proteome</keyword>
<evidence type="ECO:0008006" key="10">
    <source>
        <dbReference type="Google" id="ProtNLM"/>
    </source>
</evidence>
<keyword evidence="3" id="KW-0812">Transmembrane</keyword>
<dbReference type="PIRSF" id="PIRSF018953">
    <property type="entry name" value="UCP018953"/>
    <property type="match status" value="1"/>
</dbReference>
<evidence type="ECO:0000256" key="3">
    <source>
        <dbReference type="ARBA" id="ARBA00022692"/>
    </source>
</evidence>